<keyword evidence="2" id="KW-0472">Membrane</keyword>
<dbReference type="EMBL" id="FR845719">
    <property type="protein sequence ID" value="CCA55193.1"/>
    <property type="molecule type" value="Genomic_DNA"/>
</dbReference>
<keyword evidence="2" id="KW-1133">Transmembrane helix</keyword>
<organism evidence="3 4">
    <name type="scientific">Streptomyces venezuelae (strain ATCC 10712 / CBS 650.69 / DSM 40230 / JCM 4526 / NBRC 13096 / PD 04745)</name>
    <dbReference type="NCBI Taxonomy" id="953739"/>
    <lineage>
        <taxon>Bacteria</taxon>
        <taxon>Bacillati</taxon>
        <taxon>Actinomycetota</taxon>
        <taxon>Actinomycetes</taxon>
        <taxon>Kitasatosporales</taxon>
        <taxon>Streptomycetaceae</taxon>
        <taxon>Streptomyces</taxon>
    </lineage>
</organism>
<dbReference type="eggNOG" id="ENOG502ZCPK">
    <property type="taxonomic scope" value="Bacteria"/>
</dbReference>
<dbReference type="AlphaFoldDB" id="F2RJI3"/>
<evidence type="ECO:0000313" key="4">
    <source>
        <dbReference type="Proteomes" id="UP000006854"/>
    </source>
</evidence>
<name>F2RJI3_STRVP</name>
<feature type="transmembrane region" description="Helical" evidence="2">
    <location>
        <begin position="12"/>
        <end position="34"/>
    </location>
</feature>
<feature type="compositionally biased region" description="Basic residues" evidence="1">
    <location>
        <begin position="125"/>
        <end position="136"/>
    </location>
</feature>
<dbReference type="OrthoDB" id="4237715at2"/>
<dbReference type="PROSITE" id="PS51257">
    <property type="entry name" value="PROKAR_LIPOPROTEIN"/>
    <property type="match status" value="1"/>
</dbReference>
<dbReference type="Proteomes" id="UP000006854">
    <property type="component" value="Chromosome"/>
</dbReference>
<gene>
    <name evidence="3" type="ordered locus">SVEN_1906</name>
</gene>
<evidence type="ECO:0000256" key="1">
    <source>
        <dbReference type="SAM" id="MobiDB-lite"/>
    </source>
</evidence>
<dbReference type="KEGG" id="sve:SVEN_1906"/>
<keyword evidence="2" id="KW-0812">Transmembrane</keyword>
<evidence type="ECO:0000256" key="2">
    <source>
        <dbReference type="SAM" id="Phobius"/>
    </source>
</evidence>
<dbReference type="PATRIC" id="fig|953739.5.peg.4061"/>
<protein>
    <recommendedName>
        <fullName evidence="5">PH domain-containing protein</fullName>
    </recommendedName>
</protein>
<proteinExistence type="predicted"/>
<reference evidence="3 4" key="1">
    <citation type="journal article" date="2011" name="BMC Genomics">
        <title>Genome-wide analysis of the role of GlnR in Streptomyces venezuelae provides new insights into global nitrogen regulation in actinomycetes.</title>
        <authorList>
            <person name="Pullan S.T."/>
            <person name="Bibb M.J."/>
            <person name="Merrick M."/>
        </authorList>
    </citation>
    <scope>NUCLEOTIDE SEQUENCE [LARGE SCALE GENOMIC DNA]</scope>
    <source>
        <strain evidence="4">ATCC 10712 / CBS 650.69 / DSM 40230 / JCM 4526 / NBRC 13096 / PD 04745</strain>
    </source>
</reference>
<keyword evidence="4" id="KW-1185">Reference proteome</keyword>
<sequence length="144" mass="14903">MRGVRGAELVPTVANRVANALLGALLAAGCAAYAAEADGARVWAAVGLGAGGVVLAVRGYRAGVRCEAERLVVRGFLRTRVVPRAAVTGVTGLPAVRWVSARGRSRWTPVTAFAVVSGETGAARARKRQNTTRLRRWAAGGRAG</sequence>
<feature type="region of interest" description="Disordered" evidence="1">
    <location>
        <begin position="125"/>
        <end position="144"/>
    </location>
</feature>
<dbReference type="STRING" id="953739.SVEN_1906"/>
<evidence type="ECO:0008006" key="5">
    <source>
        <dbReference type="Google" id="ProtNLM"/>
    </source>
</evidence>
<dbReference type="HOGENOM" id="CLU_1795468_0_0_11"/>
<feature type="transmembrane region" description="Helical" evidence="2">
    <location>
        <begin position="40"/>
        <end position="60"/>
    </location>
</feature>
<evidence type="ECO:0000313" key="3">
    <source>
        <dbReference type="EMBL" id="CCA55193.1"/>
    </source>
</evidence>
<accession>F2RJI3</accession>